<keyword evidence="2" id="KW-0472">Membrane</keyword>
<accession>A0A067TMS4</accession>
<feature type="compositionally biased region" description="Basic and acidic residues" evidence="1">
    <location>
        <begin position="146"/>
        <end position="156"/>
    </location>
</feature>
<reference evidence="4" key="1">
    <citation type="journal article" date="2014" name="Proc. Natl. Acad. Sci. U.S.A.">
        <title>Extensive sampling of basidiomycete genomes demonstrates inadequacy of the white-rot/brown-rot paradigm for wood decay fungi.</title>
        <authorList>
            <person name="Riley R."/>
            <person name="Salamov A.A."/>
            <person name="Brown D.W."/>
            <person name="Nagy L.G."/>
            <person name="Floudas D."/>
            <person name="Held B.W."/>
            <person name="Levasseur A."/>
            <person name="Lombard V."/>
            <person name="Morin E."/>
            <person name="Otillar R."/>
            <person name="Lindquist E.A."/>
            <person name="Sun H."/>
            <person name="LaButti K.M."/>
            <person name="Schmutz J."/>
            <person name="Jabbour D."/>
            <person name="Luo H."/>
            <person name="Baker S.E."/>
            <person name="Pisabarro A.G."/>
            <person name="Walton J.D."/>
            <person name="Blanchette R.A."/>
            <person name="Henrissat B."/>
            <person name="Martin F."/>
            <person name="Cullen D."/>
            <person name="Hibbett D.S."/>
            <person name="Grigoriev I.V."/>
        </authorList>
    </citation>
    <scope>NUCLEOTIDE SEQUENCE [LARGE SCALE GENOMIC DNA]</scope>
    <source>
        <strain evidence="4">CBS 339.88</strain>
    </source>
</reference>
<keyword evidence="4" id="KW-1185">Reference proteome</keyword>
<protein>
    <submittedName>
        <fullName evidence="3">Uncharacterized protein</fullName>
    </submittedName>
</protein>
<gene>
    <name evidence="3" type="ORF">GALMADRAFT_223161</name>
</gene>
<evidence type="ECO:0000313" key="4">
    <source>
        <dbReference type="Proteomes" id="UP000027222"/>
    </source>
</evidence>
<dbReference type="EMBL" id="KL142372">
    <property type="protein sequence ID" value="KDR80273.1"/>
    <property type="molecule type" value="Genomic_DNA"/>
</dbReference>
<evidence type="ECO:0000256" key="2">
    <source>
        <dbReference type="SAM" id="Phobius"/>
    </source>
</evidence>
<dbReference type="OrthoDB" id="2850836at2759"/>
<sequence>MSQMSPNLHSWGPTRTFLTVGSLVAAGLGGFYLSMSYRKRLQELSGRTPHYEQIMGHAIKTPAAYETLPVLNARYSDIPPAFPGKDHHSGHNTLGTFRQSPDYAESGDSLRYMVPPPQRGKADGSGRAYTKSPDYADNYNKTARPRPLDKEPTANA</sequence>
<keyword evidence="2" id="KW-0812">Transmembrane</keyword>
<evidence type="ECO:0000256" key="1">
    <source>
        <dbReference type="SAM" id="MobiDB-lite"/>
    </source>
</evidence>
<keyword evidence="2" id="KW-1133">Transmembrane helix</keyword>
<organism evidence="3 4">
    <name type="scientific">Galerina marginata (strain CBS 339.88)</name>
    <dbReference type="NCBI Taxonomy" id="685588"/>
    <lineage>
        <taxon>Eukaryota</taxon>
        <taxon>Fungi</taxon>
        <taxon>Dikarya</taxon>
        <taxon>Basidiomycota</taxon>
        <taxon>Agaricomycotina</taxon>
        <taxon>Agaricomycetes</taxon>
        <taxon>Agaricomycetidae</taxon>
        <taxon>Agaricales</taxon>
        <taxon>Agaricineae</taxon>
        <taxon>Strophariaceae</taxon>
        <taxon>Galerina</taxon>
    </lineage>
</organism>
<proteinExistence type="predicted"/>
<feature type="region of interest" description="Disordered" evidence="1">
    <location>
        <begin position="80"/>
        <end position="156"/>
    </location>
</feature>
<feature type="transmembrane region" description="Helical" evidence="2">
    <location>
        <begin position="16"/>
        <end position="35"/>
    </location>
</feature>
<dbReference type="AlphaFoldDB" id="A0A067TMS4"/>
<name>A0A067TMS4_GALM3</name>
<dbReference type="HOGENOM" id="CLU_1749150_0_0_1"/>
<dbReference type="Proteomes" id="UP000027222">
    <property type="component" value="Unassembled WGS sequence"/>
</dbReference>
<evidence type="ECO:0000313" key="3">
    <source>
        <dbReference type="EMBL" id="KDR80273.1"/>
    </source>
</evidence>